<accession>A0A0F7KA80</accession>
<dbReference type="Proteomes" id="UP000034156">
    <property type="component" value="Chromosome"/>
</dbReference>
<dbReference type="EMBL" id="CP011451">
    <property type="protein sequence ID" value="AKH37225.1"/>
    <property type="molecule type" value="Genomic_DNA"/>
</dbReference>
<evidence type="ECO:0000313" key="3">
    <source>
        <dbReference type="EMBL" id="TYP80587.1"/>
    </source>
</evidence>
<organism evidence="2 4">
    <name type="scientific">Nitrosomonas communis</name>
    <dbReference type="NCBI Taxonomy" id="44574"/>
    <lineage>
        <taxon>Bacteria</taxon>
        <taxon>Pseudomonadati</taxon>
        <taxon>Pseudomonadota</taxon>
        <taxon>Betaproteobacteria</taxon>
        <taxon>Nitrosomonadales</taxon>
        <taxon>Nitrosomonadaceae</taxon>
        <taxon>Nitrosomonas</taxon>
    </lineage>
</organism>
<dbReference type="Proteomes" id="UP000324176">
    <property type="component" value="Unassembled WGS sequence"/>
</dbReference>
<evidence type="ECO:0000313" key="4">
    <source>
        <dbReference type="Proteomes" id="UP000034156"/>
    </source>
</evidence>
<evidence type="ECO:0000313" key="2">
    <source>
        <dbReference type="EMBL" id="AKH37225.1"/>
    </source>
</evidence>
<proteinExistence type="predicted"/>
<dbReference type="OrthoDB" id="9775763at2"/>
<name>A0A0F7KA80_9PROT</name>
<gene>
    <name evidence="2" type="ORF">AAW31_04395</name>
    <name evidence="3" type="ORF">BCL69_105714</name>
</gene>
<dbReference type="InterPro" id="IPR011486">
    <property type="entry name" value="BBP2"/>
</dbReference>
<dbReference type="AlphaFoldDB" id="A0A0F7KA80"/>
<evidence type="ECO:0000256" key="1">
    <source>
        <dbReference type="SAM" id="SignalP"/>
    </source>
</evidence>
<dbReference type="Pfam" id="PF07642">
    <property type="entry name" value="BBP2"/>
    <property type="match status" value="1"/>
</dbReference>
<evidence type="ECO:0000313" key="5">
    <source>
        <dbReference type="Proteomes" id="UP000324176"/>
    </source>
</evidence>
<keyword evidence="4" id="KW-1185">Reference proteome</keyword>
<reference evidence="3 5" key="3">
    <citation type="submission" date="2019-07" db="EMBL/GenBank/DDBJ databases">
        <title>Active sludge and wastewater microbial communities from Klosterneuburg, Austria.</title>
        <authorList>
            <person name="Wagner M."/>
        </authorList>
    </citation>
    <scope>NUCLEOTIDE SEQUENCE [LARGE SCALE GENOMIC DNA]</scope>
    <source>
        <strain evidence="3 5">Nm2</strain>
    </source>
</reference>
<sequence>MRINSKCRKQRISAAVMGLLLFGMNSTVVVANTAMNFLDKSGINLDQYGLKVGGWIHGGATFNPYITDGFNGPVTFADQANRFQLNQLNLFFERPVVSEGNTWDIGFRADFMFGTDAIFTQAYGNPAFDVNDGRALSDRGNWDLDVCCNSSRTYGIAFPQAFAEVYAPITDNKGVNVKIGHFYTPIGYESVPAPNNFFYTHAYTMQYAEPFTHTGLLGEYAITDNWSVIAGALTGSGTGGWDGNFDKQLANWGAIGGITWTSDDGDTSLNISGTGSSTSTRHSDFWGMFSIVLKHMITSKTHFVLQHDHGFADNVLLNNFHFTNVNKNAEWYGINMHLYYDVTPDLSIGVRGEWFRDRDGFRVFSPGRVSLATNHLGQSYALGGSTQLATSAPSDYYAVTLGLNWKPGKMFNFTDSLRQLNIRPNFRYDVADPLHGSSYRPFGGNNDQVLLSLDAILPF</sequence>
<dbReference type="RefSeq" id="WP_046849318.1">
    <property type="nucleotide sequence ID" value="NZ_CP011451.1"/>
</dbReference>
<feature type="chain" id="PRO_5044053846" evidence="1">
    <location>
        <begin position="32"/>
        <end position="459"/>
    </location>
</feature>
<dbReference type="PATRIC" id="fig|44574.3.peg.1050"/>
<protein>
    <submittedName>
        <fullName evidence="3">Putative OmpL-like beta-barrel porin-2</fullName>
    </submittedName>
</protein>
<reference evidence="4" key="1">
    <citation type="submission" date="2015-05" db="EMBL/GenBank/DDBJ databases">
        <title>Draft genome of Nitrosomonas communis strain Nm2.</title>
        <authorList>
            <person name="Kozlowski J.A."/>
            <person name="Kits K.D."/>
            <person name="Stein L.Y."/>
        </authorList>
    </citation>
    <scope>NUCLEOTIDE SEQUENCE [LARGE SCALE GENOMIC DNA]</scope>
    <source>
        <strain evidence="4">Nm2</strain>
    </source>
</reference>
<feature type="signal peptide" evidence="1">
    <location>
        <begin position="1"/>
        <end position="31"/>
    </location>
</feature>
<dbReference type="KEGG" id="nco:AAW31_04395"/>
<dbReference type="EMBL" id="VNHT01000057">
    <property type="protein sequence ID" value="TYP80587.1"/>
    <property type="molecule type" value="Genomic_DNA"/>
</dbReference>
<keyword evidence="1" id="KW-0732">Signal</keyword>
<reference evidence="2 4" key="2">
    <citation type="journal article" date="2016" name="Genome Announc.">
        <title>Genome Sequence of Nitrosomonas communis Strain Nm2, a Mesophilic Ammonia-Oxidizing Bacterium Isolated from Mediterranean Soil.</title>
        <authorList>
            <person name="Kozlowski J.A."/>
            <person name="Kits K.D."/>
            <person name="Stein L.Y."/>
        </authorList>
    </citation>
    <scope>NUCLEOTIDE SEQUENCE [LARGE SCALE GENOMIC DNA]</scope>
    <source>
        <strain evidence="2 4">Nm2</strain>
    </source>
</reference>